<organism evidence="3 4">
    <name type="scientific">Laccaria amethystina LaAM-08-1</name>
    <dbReference type="NCBI Taxonomy" id="1095629"/>
    <lineage>
        <taxon>Eukaryota</taxon>
        <taxon>Fungi</taxon>
        <taxon>Dikarya</taxon>
        <taxon>Basidiomycota</taxon>
        <taxon>Agaricomycotina</taxon>
        <taxon>Agaricomycetes</taxon>
        <taxon>Agaricomycetidae</taxon>
        <taxon>Agaricales</taxon>
        <taxon>Agaricineae</taxon>
        <taxon>Hydnangiaceae</taxon>
        <taxon>Laccaria</taxon>
    </lineage>
</organism>
<feature type="coiled-coil region" evidence="1">
    <location>
        <begin position="223"/>
        <end position="250"/>
    </location>
</feature>
<evidence type="ECO:0000313" key="4">
    <source>
        <dbReference type="Proteomes" id="UP000054477"/>
    </source>
</evidence>
<dbReference type="HOGENOM" id="CLU_766301_0_0_1"/>
<feature type="region of interest" description="Disordered" evidence="2">
    <location>
        <begin position="343"/>
        <end position="362"/>
    </location>
</feature>
<dbReference type="EMBL" id="KN839197">
    <property type="protein sequence ID" value="KIJ90403.1"/>
    <property type="molecule type" value="Genomic_DNA"/>
</dbReference>
<accession>A0A0C9WRC3</accession>
<reference evidence="3 4" key="1">
    <citation type="submission" date="2014-04" db="EMBL/GenBank/DDBJ databases">
        <authorList>
            <consortium name="DOE Joint Genome Institute"/>
            <person name="Kuo A."/>
            <person name="Kohler A."/>
            <person name="Nagy L.G."/>
            <person name="Floudas D."/>
            <person name="Copeland A."/>
            <person name="Barry K.W."/>
            <person name="Cichocki N."/>
            <person name="Veneault-Fourrey C."/>
            <person name="LaButti K."/>
            <person name="Lindquist E.A."/>
            <person name="Lipzen A."/>
            <person name="Lundell T."/>
            <person name="Morin E."/>
            <person name="Murat C."/>
            <person name="Sun H."/>
            <person name="Tunlid A."/>
            <person name="Henrissat B."/>
            <person name="Grigoriev I.V."/>
            <person name="Hibbett D.S."/>
            <person name="Martin F."/>
            <person name="Nordberg H.P."/>
            <person name="Cantor M.N."/>
            <person name="Hua S.X."/>
        </authorList>
    </citation>
    <scope>NUCLEOTIDE SEQUENCE [LARGE SCALE GENOMIC DNA]</scope>
    <source>
        <strain evidence="3 4">LaAM-08-1</strain>
    </source>
</reference>
<feature type="non-terminal residue" evidence="3">
    <location>
        <position position="1"/>
    </location>
</feature>
<feature type="non-terminal residue" evidence="3">
    <location>
        <position position="362"/>
    </location>
</feature>
<feature type="coiled-coil region" evidence="1">
    <location>
        <begin position="303"/>
        <end position="330"/>
    </location>
</feature>
<dbReference type="OrthoDB" id="3059344at2759"/>
<evidence type="ECO:0000256" key="1">
    <source>
        <dbReference type="SAM" id="Coils"/>
    </source>
</evidence>
<dbReference type="AlphaFoldDB" id="A0A0C9WRC3"/>
<name>A0A0C9WRC3_9AGAR</name>
<evidence type="ECO:0000313" key="3">
    <source>
        <dbReference type="EMBL" id="KIJ90403.1"/>
    </source>
</evidence>
<keyword evidence="4" id="KW-1185">Reference proteome</keyword>
<protein>
    <submittedName>
        <fullName evidence="3">Uncharacterized protein</fullName>
    </submittedName>
</protein>
<evidence type="ECO:0000256" key="2">
    <source>
        <dbReference type="SAM" id="MobiDB-lite"/>
    </source>
</evidence>
<proteinExistence type="predicted"/>
<reference evidence="4" key="2">
    <citation type="submission" date="2015-01" db="EMBL/GenBank/DDBJ databases">
        <title>Evolutionary Origins and Diversification of the Mycorrhizal Mutualists.</title>
        <authorList>
            <consortium name="DOE Joint Genome Institute"/>
            <consortium name="Mycorrhizal Genomics Consortium"/>
            <person name="Kohler A."/>
            <person name="Kuo A."/>
            <person name="Nagy L.G."/>
            <person name="Floudas D."/>
            <person name="Copeland A."/>
            <person name="Barry K.W."/>
            <person name="Cichocki N."/>
            <person name="Veneault-Fourrey C."/>
            <person name="LaButti K."/>
            <person name="Lindquist E.A."/>
            <person name="Lipzen A."/>
            <person name="Lundell T."/>
            <person name="Morin E."/>
            <person name="Murat C."/>
            <person name="Riley R."/>
            <person name="Ohm R."/>
            <person name="Sun H."/>
            <person name="Tunlid A."/>
            <person name="Henrissat B."/>
            <person name="Grigoriev I.V."/>
            <person name="Hibbett D.S."/>
            <person name="Martin F."/>
        </authorList>
    </citation>
    <scope>NUCLEOTIDE SEQUENCE [LARGE SCALE GENOMIC DNA]</scope>
    <source>
        <strain evidence="4">LaAM-08-1</strain>
    </source>
</reference>
<gene>
    <name evidence="3" type="ORF">K443DRAFT_28596</name>
</gene>
<dbReference type="Proteomes" id="UP000054477">
    <property type="component" value="Unassembled WGS sequence"/>
</dbReference>
<keyword evidence="1" id="KW-0175">Coiled coil</keyword>
<feature type="compositionally biased region" description="Pro residues" evidence="2">
    <location>
        <begin position="347"/>
        <end position="362"/>
    </location>
</feature>
<sequence>LWLTALSKYNSDWEIHWTPAKHGTDKRSWIRFPELRDDSTNPSFQSESRDKLLRWAKTKALPVSSSFLGKGGVTLSMASPHHVDTVVNAGTVLVPGFPNPLRVARGRQIEICNAFEIVIMGVPDDYEDMDQLLKEWITQNFLVDGESTLAGYRASPDEPEAFIFHMTTWKATKAVLSQSTRKLFEADFAKYPTLIYPRTVHEVNTTGVWKIVGNICGDFAKGADSMNDTIKALTRRIDSMEDRNQKQHKATHLQLAAVTSTLQSRAILAQSAELGLTRGLSNVRANKTAIRMKLLMGMEPEKVAEAQAMMAEFEEEEASLQSKIDQASRNFLTIVGGHVSQLQPAPLSNPAPPSVPTAPPGI</sequence>